<dbReference type="EMBL" id="JAZGQL010000027">
    <property type="protein sequence ID" value="MEE6310694.1"/>
    <property type="molecule type" value="Genomic_DNA"/>
</dbReference>
<comment type="subcellular location">
    <subcellularLocation>
        <location evidence="1">Cell inner membrane</location>
        <topology evidence="1">Multi-pass membrane protein</topology>
    </subcellularLocation>
</comment>
<comment type="caution">
    <text evidence="8">The sequence shown here is derived from an EMBL/GenBank/DDBJ whole genome shotgun (WGS) entry which is preliminary data.</text>
</comment>
<dbReference type="RefSeq" id="WP_331208969.1">
    <property type="nucleotide sequence ID" value="NZ_JAZGQL010000012.1"/>
</dbReference>
<dbReference type="EMBL" id="JAZGQL010000012">
    <property type="protein sequence ID" value="MEE6308690.1"/>
    <property type="molecule type" value="Genomic_DNA"/>
</dbReference>
<evidence type="ECO:0000256" key="1">
    <source>
        <dbReference type="ARBA" id="ARBA00004429"/>
    </source>
</evidence>
<dbReference type="InterPro" id="IPR011701">
    <property type="entry name" value="MFS"/>
</dbReference>
<reference evidence="8 10" key="1">
    <citation type="submission" date="2024-01" db="EMBL/GenBank/DDBJ databases">
        <title>Genome insights into Plantactinospora veratri sp. nov.</title>
        <authorList>
            <person name="Wang L."/>
        </authorList>
    </citation>
    <scope>NUCLEOTIDE SEQUENCE [LARGE SCALE GENOMIC DNA]</scope>
    <source>
        <strain evidence="8 10">NEAU-FHS4</strain>
    </source>
</reference>
<evidence type="ECO:0000256" key="2">
    <source>
        <dbReference type="ARBA" id="ARBA00022448"/>
    </source>
</evidence>
<proteinExistence type="predicted"/>
<evidence type="ECO:0000256" key="3">
    <source>
        <dbReference type="ARBA" id="ARBA00022692"/>
    </source>
</evidence>
<feature type="transmembrane region" description="Helical" evidence="6">
    <location>
        <begin position="151"/>
        <end position="170"/>
    </location>
</feature>
<feature type="transmembrane region" description="Helical" evidence="6">
    <location>
        <begin position="64"/>
        <end position="84"/>
    </location>
</feature>
<dbReference type="InterPro" id="IPR020846">
    <property type="entry name" value="MFS_dom"/>
</dbReference>
<evidence type="ECO:0000313" key="8">
    <source>
        <dbReference type="EMBL" id="MEE6308690.1"/>
    </source>
</evidence>
<sequence>MTSPLPSTGNQPPPFDPRRDVGPVWLLIGPALAASLGAFMLAVIIGPAWIAIQRDMDLPASVPLWIFVAYLLPAVLAVPVGALVGRRWPTAVTLPAIVLLTSGSLLTALAPGSGPLLVGRAVTGFGAALAWGVTAALVARVRARRAWTVPLVAGAVVVGLALGPVAGALLGQTLGWRWPVMLAVPFGAAALLATAVSGIVVLVRHASPPAQPPAVPLA</sequence>
<gene>
    <name evidence="8" type="ORF">V1634_17815</name>
    <name evidence="9" type="ORF">V1634_28015</name>
</gene>
<dbReference type="Gene3D" id="1.20.1250.20">
    <property type="entry name" value="MFS general substrate transporter like domains"/>
    <property type="match status" value="1"/>
</dbReference>
<keyword evidence="5 6" id="KW-0472">Membrane</keyword>
<dbReference type="SUPFAM" id="SSF103473">
    <property type="entry name" value="MFS general substrate transporter"/>
    <property type="match status" value="1"/>
</dbReference>
<evidence type="ECO:0000256" key="6">
    <source>
        <dbReference type="SAM" id="Phobius"/>
    </source>
</evidence>
<feature type="transmembrane region" description="Helical" evidence="6">
    <location>
        <begin position="24"/>
        <end position="52"/>
    </location>
</feature>
<evidence type="ECO:0000313" key="10">
    <source>
        <dbReference type="Proteomes" id="UP001339911"/>
    </source>
</evidence>
<evidence type="ECO:0000313" key="9">
    <source>
        <dbReference type="EMBL" id="MEE6310694.1"/>
    </source>
</evidence>
<dbReference type="InterPro" id="IPR036259">
    <property type="entry name" value="MFS_trans_sf"/>
</dbReference>
<feature type="transmembrane region" description="Helical" evidence="6">
    <location>
        <begin position="91"/>
        <end position="111"/>
    </location>
</feature>
<dbReference type="PANTHER" id="PTHR23501:SF191">
    <property type="entry name" value="VACUOLAR BASIC AMINO ACID TRANSPORTER 4"/>
    <property type="match status" value="1"/>
</dbReference>
<name>A0ABU7SFI1_9ACTN</name>
<accession>A0ABU7SFI1</accession>
<dbReference type="PANTHER" id="PTHR23501">
    <property type="entry name" value="MAJOR FACILITATOR SUPERFAMILY"/>
    <property type="match status" value="1"/>
</dbReference>
<feature type="transmembrane region" description="Helical" evidence="6">
    <location>
        <begin position="182"/>
        <end position="203"/>
    </location>
</feature>
<feature type="transmembrane region" description="Helical" evidence="6">
    <location>
        <begin position="117"/>
        <end position="139"/>
    </location>
</feature>
<keyword evidence="4 6" id="KW-1133">Transmembrane helix</keyword>
<evidence type="ECO:0000256" key="4">
    <source>
        <dbReference type="ARBA" id="ARBA00022989"/>
    </source>
</evidence>
<feature type="domain" description="Major facilitator superfamily (MFS) profile" evidence="7">
    <location>
        <begin position="26"/>
        <end position="218"/>
    </location>
</feature>
<keyword evidence="3 6" id="KW-0812">Transmembrane</keyword>
<keyword evidence="10" id="KW-1185">Reference proteome</keyword>
<organism evidence="8 10">
    <name type="scientific">Plantactinospora veratri</name>
    <dbReference type="NCBI Taxonomy" id="1436122"/>
    <lineage>
        <taxon>Bacteria</taxon>
        <taxon>Bacillati</taxon>
        <taxon>Actinomycetota</taxon>
        <taxon>Actinomycetes</taxon>
        <taxon>Micromonosporales</taxon>
        <taxon>Micromonosporaceae</taxon>
        <taxon>Plantactinospora</taxon>
    </lineage>
</organism>
<protein>
    <submittedName>
        <fullName evidence="8">MFS transporter</fullName>
    </submittedName>
</protein>
<dbReference type="PROSITE" id="PS50850">
    <property type="entry name" value="MFS"/>
    <property type="match status" value="1"/>
</dbReference>
<dbReference type="Proteomes" id="UP001339911">
    <property type="component" value="Unassembled WGS sequence"/>
</dbReference>
<dbReference type="Pfam" id="PF07690">
    <property type="entry name" value="MFS_1"/>
    <property type="match status" value="1"/>
</dbReference>
<evidence type="ECO:0000256" key="5">
    <source>
        <dbReference type="ARBA" id="ARBA00023136"/>
    </source>
</evidence>
<keyword evidence="2" id="KW-0813">Transport</keyword>
<evidence type="ECO:0000259" key="7">
    <source>
        <dbReference type="PROSITE" id="PS50850"/>
    </source>
</evidence>